<dbReference type="Pfam" id="PF14995">
    <property type="entry name" value="TMEM107"/>
    <property type="match status" value="1"/>
</dbReference>
<dbReference type="PANTHER" id="PTHR34341:SF1">
    <property type="entry name" value="TRANSMEMBRANE PROTEIN 107"/>
    <property type="match status" value="1"/>
</dbReference>
<feature type="transmembrane region" description="Helical" evidence="7">
    <location>
        <begin position="21"/>
        <end position="44"/>
    </location>
</feature>
<feature type="transmembrane region" description="Helical" evidence="7">
    <location>
        <begin position="119"/>
        <end position="142"/>
    </location>
</feature>
<proteinExistence type="predicted"/>
<keyword evidence="6 7" id="KW-0472">Membrane</keyword>
<dbReference type="Proteomes" id="UP001244341">
    <property type="component" value="Chromosome 4b"/>
</dbReference>
<keyword evidence="3 7" id="KW-0812">Transmembrane</keyword>
<evidence type="ECO:0000256" key="2">
    <source>
        <dbReference type="ARBA" id="ARBA00015652"/>
    </source>
</evidence>
<evidence type="ECO:0000256" key="5">
    <source>
        <dbReference type="ARBA" id="ARBA00022989"/>
    </source>
</evidence>
<evidence type="ECO:0000313" key="8">
    <source>
        <dbReference type="EMBL" id="WIA13054.1"/>
    </source>
</evidence>
<reference evidence="8 9" key="1">
    <citation type="submission" date="2023-05" db="EMBL/GenBank/DDBJ databases">
        <title>A 100% complete, gapless, phased diploid assembly of the Scenedesmus obliquus UTEX 3031 genome.</title>
        <authorList>
            <person name="Biondi T.C."/>
            <person name="Hanschen E.R."/>
            <person name="Kwon T."/>
            <person name="Eng W."/>
            <person name="Kruse C.P.S."/>
            <person name="Koehler S.I."/>
            <person name="Kunde Y."/>
            <person name="Gleasner C.D."/>
            <person name="You Mak K.T."/>
            <person name="Polle J."/>
            <person name="Hovde B.T."/>
            <person name="Starkenburg S.R."/>
        </authorList>
    </citation>
    <scope>NUCLEOTIDE SEQUENCE [LARGE SCALE GENOMIC DNA]</scope>
    <source>
        <strain evidence="8 9">DOE0152z</strain>
    </source>
</reference>
<protein>
    <recommendedName>
        <fullName evidence="2">Transmembrane protein 107</fullName>
    </recommendedName>
</protein>
<organism evidence="8 9">
    <name type="scientific">Tetradesmus obliquus</name>
    <name type="common">Green alga</name>
    <name type="synonym">Acutodesmus obliquus</name>
    <dbReference type="NCBI Taxonomy" id="3088"/>
    <lineage>
        <taxon>Eukaryota</taxon>
        <taxon>Viridiplantae</taxon>
        <taxon>Chlorophyta</taxon>
        <taxon>core chlorophytes</taxon>
        <taxon>Chlorophyceae</taxon>
        <taxon>CS clade</taxon>
        <taxon>Sphaeropleales</taxon>
        <taxon>Scenedesmaceae</taxon>
        <taxon>Tetradesmus</taxon>
    </lineage>
</organism>
<evidence type="ECO:0000256" key="7">
    <source>
        <dbReference type="SAM" id="Phobius"/>
    </source>
</evidence>
<gene>
    <name evidence="8" type="ORF">OEZ85_006660</name>
</gene>
<accession>A0ABY8TW14</accession>
<dbReference type="PANTHER" id="PTHR34341">
    <property type="entry name" value="TRANSMEMBRANE PROTEIN 107"/>
    <property type="match status" value="1"/>
</dbReference>
<feature type="transmembrane region" description="Helical" evidence="7">
    <location>
        <begin position="64"/>
        <end position="87"/>
    </location>
</feature>
<dbReference type="InterPro" id="IPR029248">
    <property type="entry name" value="TMEM107"/>
</dbReference>
<evidence type="ECO:0000256" key="4">
    <source>
        <dbReference type="ARBA" id="ARBA00022794"/>
    </source>
</evidence>
<dbReference type="EMBL" id="CP126211">
    <property type="protein sequence ID" value="WIA13054.1"/>
    <property type="molecule type" value="Genomic_DNA"/>
</dbReference>
<keyword evidence="4" id="KW-0970">Cilium biogenesis/degradation</keyword>
<feature type="transmembrane region" description="Helical" evidence="7">
    <location>
        <begin position="94"/>
        <end position="113"/>
    </location>
</feature>
<evidence type="ECO:0000256" key="1">
    <source>
        <dbReference type="ARBA" id="ARBA00004141"/>
    </source>
</evidence>
<name>A0ABY8TW14_TETOB</name>
<evidence type="ECO:0000256" key="3">
    <source>
        <dbReference type="ARBA" id="ARBA00022692"/>
    </source>
</evidence>
<evidence type="ECO:0000256" key="6">
    <source>
        <dbReference type="ARBA" id="ARBA00023136"/>
    </source>
</evidence>
<keyword evidence="9" id="KW-1185">Reference proteome</keyword>
<sequence length="149" mass="16189">MGFRTAEEVTLPTRFLTTTAHFIAVVTILFDVRMLASQILLAGSSDTDLLAADDLMQLTKQLSSVAYAAIACFAVEYVGLFLGVSIFMHGHSCLYIVLHFVGAILTGLMYTNAWSAGALIAFVLVCNCIPAALELLTFLFVARVSYFSY</sequence>
<evidence type="ECO:0000313" key="9">
    <source>
        <dbReference type="Proteomes" id="UP001244341"/>
    </source>
</evidence>
<keyword evidence="5 7" id="KW-1133">Transmembrane helix</keyword>
<comment type="subcellular location">
    <subcellularLocation>
        <location evidence="1">Membrane</location>
        <topology evidence="1">Multi-pass membrane protein</topology>
    </subcellularLocation>
</comment>